<proteinExistence type="predicted"/>
<reference evidence="1 2" key="1">
    <citation type="submission" date="2019-09" db="EMBL/GenBank/DDBJ databases">
        <title>Draft genome sequence of various Type strains from the CCUG.</title>
        <authorList>
            <person name="Pineiro-Iglesias B."/>
            <person name="Tunovic T."/>
            <person name="Unosson C."/>
            <person name="Inganas E."/>
            <person name="Ohlen M."/>
            <person name="Cardew S."/>
            <person name="Jensie-Markopoulos S."/>
            <person name="Salva-Serra F."/>
            <person name="Jaen-Luchoro D."/>
            <person name="Karlsson R."/>
            <person name="Svensson-Stadler L."/>
            <person name="Chun J."/>
            <person name="Moore E."/>
        </authorList>
    </citation>
    <scope>NUCLEOTIDE SEQUENCE [LARGE SCALE GENOMIC DNA]</scope>
    <source>
        <strain evidence="1 2">CCUG 53682T</strain>
    </source>
</reference>
<sequence>MVKNDSVIGYQVNGNYLFAGYVNGEGEITDGWLELSQLTQTNLRIVPLAEEVDHVNSSHYNKKDNPLTADDYRLTVNQMVLRPGEPLSEVSRDILRNYHREPELVFIGYGRAGRTVGVSFPEDSLSVYATYIINDNTDEDVINQITLSSDQYKTHRGIRVGDPLSLLFERYGLHDDYSADEGTESLIYHSIDMSLIFEVNKDKKIKRITYLLNAPGMVNCSINRDNWSAAPFIVPVQKEVISQARVWLYLQPDEQCKTELFIIRGDRVLQYRQHGDYAYINYINSKNKVVEGWIKNSALKVADNIADKVDYRDFMMKSGNGQIDFLGKPVTDNTVIRWLEKQREGVSKPVFHDFSHGVESWISDIAGFNVTISRTNTIVEKRTGRQDAYISEISFKDDRYKTYRGITVGDTYNEMIAAYGEYNNIAAGSACYYYTWFDRQLWFCFDNDQVITTILYKNYPESDTR</sequence>
<evidence type="ECO:0000313" key="1">
    <source>
        <dbReference type="EMBL" id="KAA8717979.1"/>
    </source>
</evidence>
<dbReference type="EMBL" id="VXKB01000001">
    <property type="protein sequence ID" value="KAA8717979.1"/>
    <property type="molecule type" value="Genomic_DNA"/>
</dbReference>
<name>A0A5M9RCD4_9GAMM</name>
<comment type="caution">
    <text evidence="1">The sequence shown here is derived from an EMBL/GenBank/DDBJ whole genome shotgun (WGS) entry which is preliminary data.</text>
</comment>
<accession>A0A5M9RCD4</accession>
<dbReference type="AlphaFoldDB" id="A0A5M9RCD4"/>
<gene>
    <name evidence="1" type="ORF">F4V73_09210</name>
</gene>
<dbReference type="Proteomes" id="UP000322181">
    <property type="component" value="Unassembled WGS sequence"/>
</dbReference>
<organism evidence="1 2">
    <name type="scientific">Morganella psychrotolerans</name>
    <dbReference type="NCBI Taxonomy" id="368603"/>
    <lineage>
        <taxon>Bacteria</taxon>
        <taxon>Pseudomonadati</taxon>
        <taxon>Pseudomonadota</taxon>
        <taxon>Gammaproteobacteria</taxon>
        <taxon>Enterobacterales</taxon>
        <taxon>Morganellaceae</taxon>
        <taxon>Morganella</taxon>
    </lineage>
</organism>
<evidence type="ECO:0000313" key="2">
    <source>
        <dbReference type="Proteomes" id="UP000322181"/>
    </source>
</evidence>
<dbReference type="RefSeq" id="WP_150384817.1">
    <property type="nucleotide sequence ID" value="NZ_BAAAFS010000001.1"/>
</dbReference>
<protein>
    <submittedName>
        <fullName evidence="1">Uncharacterized protein</fullName>
    </submittedName>
</protein>